<reference evidence="2 3" key="1">
    <citation type="submission" date="2020-09" db="EMBL/GenBank/DDBJ databases">
        <title>Actinomycete isolated from the Camponotus japonicus Mayr.</title>
        <authorList>
            <person name="Gong X."/>
        </authorList>
    </citation>
    <scope>NUCLEOTIDE SEQUENCE [LARGE SCALE GENOMIC DNA]</scope>
    <source>
        <strain evidence="2 3">2C-HV3</strain>
    </source>
</reference>
<gene>
    <name evidence="2" type="ORF">IEQ31_15560</name>
</gene>
<protein>
    <submittedName>
        <fullName evidence="2">Uncharacterized protein</fullName>
    </submittedName>
</protein>
<keyword evidence="3" id="KW-1185">Reference proteome</keyword>
<evidence type="ECO:0000313" key="2">
    <source>
        <dbReference type="EMBL" id="MBD3144597.1"/>
    </source>
</evidence>
<dbReference type="EMBL" id="JACXRZ010000010">
    <property type="protein sequence ID" value="MBD3144597.1"/>
    <property type="molecule type" value="Genomic_DNA"/>
</dbReference>
<comment type="caution">
    <text evidence="2">The sequence shown here is derived from an EMBL/GenBank/DDBJ whole genome shotgun (WGS) entry which is preliminary data.</text>
</comment>
<dbReference type="Proteomes" id="UP000653231">
    <property type="component" value="Unassembled WGS sequence"/>
</dbReference>
<accession>A0ABR8L3S4</accession>
<feature type="region of interest" description="Disordered" evidence="1">
    <location>
        <begin position="114"/>
        <end position="134"/>
    </location>
</feature>
<sequence length="134" mass="14684">MDAWGYLSQADKDEFERLDAAFARDEPMSGERGETFGLWAHTRLCTNPDDPRRLALLRQVIDHPTAWSRDTVSGMWRTVCDQTYRSAERAEAFCRLPPAAGGDGAAVLPRPAGRPALGARRHPAVPRTGVAAPA</sequence>
<organism evidence="2 3">
    <name type="scientific">Microbispora bryophytorum subsp. camponoti</name>
    <dbReference type="NCBI Taxonomy" id="1677852"/>
    <lineage>
        <taxon>Bacteria</taxon>
        <taxon>Bacillati</taxon>
        <taxon>Actinomycetota</taxon>
        <taxon>Actinomycetes</taxon>
        <taxon>Streptosporangiales</taxon>
        <taxon>Streptosporangiaceae</taxon>
        <taxon>Microbispora</taxon>
    </lineage>
</organism>
<name>A0ABR8L3S4_9ACTN</name>
<proteinExistence type="predicted"/>
<evidence type="ECO:0000256" key="1">
    <source>
        <dbReference type="SAM" id="MobiDB-lite"/>
    </source>
</evidence>
<evidence type="ECO:0000313" key="3">
    <source>
        <dbReference type="Proteomes" id="UP000653231"/>
    </source>
</evidence>